<protein>
    <recommendedName>
        <fullName evidence="2">Uroporphyrinogen decarboxylase (URO-D) domain-containing protein</fullName>
    </recommendedName>
</protein>
<name>X1J003_9ZZZZ</name>
<comment type="caution">
    <text evidence="1">The sequence shown here is derived from an EMBL/GenBank/DDBJ whole genome shotgun (WGS) entry which is preliminary data.</text>
</comment>
<dbReference type="InterPro" id="IPR038071">
    <property type="entry name" value="UROD/MetE-like_sf"/>
</dbReference>
<sequence length="37" mass="4113">LGFIIAPAHNIQPDTPLDNVYSYFSAIKKYGNKKSNS</sequence>
<organism evidence="1">
    <name type="scientific">marine sediment metagenome</name>
    <dbReference type="NCBI Taxonomy" id="412755"/>
    <lineage>
        <taxon>unclassified sequences</taxon>
        <taxon>metagenomes</taxon>
        <taxon>ecological metagenomes</taxon>
    </lineage>
</organism>
<dbReference type="EMBL" id="BARU01042667">
    <property type="protein sequence ID" value="GAH87307.1"/>
    <property type="molecule type" value="Genomic_DNA"/>
</dbReference>
<dbReference type="AlphaFoldDB" id="X1J003"/>
<gene>
    <name evidence="1" type="ORF">S03H2_65516</name>
</gene>
<proteinExistence type="predicted"/>
<accession>X1J003</accession>
<reference evidence="1" key="1">
    <citation type="journal article" date="2014" name="Front. Microbiol.">
        <title>High frequency of phylogenetically diverse reductive dehalogenase-homologous genes in deep subseafloor sedimentary metagenomes.</title>
        <authorList>
            <person name="Kawai M."/>
            <person name="Futagami T."/>
            <person name="Toyoda A."/>
            <person name="Takaki Y."/>
            <person name="Nishi S."/>
            <person name="Hori S."/>
            <person name="Arai W."/>
            <person name="Tsubouchi T."/>
            <person name="Morono Y."/>
            <person name="Uchiyama I."/>
            <person name="Ito T."/>
            <person name="Fujiyama A."/>
            <person name="Inagaki F."/>
            <person name="Takami H."/>
        </authorList>
    </citation>
    <scope>NUCLEOTIDE SEQUENCE</scope>
    <source>
        <strain evidence="1">Expedition CK06-06</strain>
    </source>
</reference>
<feature type="non-terminal residue" evidence="1">
    <location>
        <position position="1"/>
    </location>
</feature>
<evidence type="ECO:0000313" key="1">
    <source>
        <dbReference type="EMBL" id="GAH87307.1"/>
    </source>
</evidence>
<dbReference type="Gene3D" id="3.20.20.210">
    <property type="match status" value="1"/>
</dbReference>
<evidence type="ECO:0008006" key="2">
    <source>
        <dbReference type="Google" id="ProtNLM"/>
    </source>
</evidence>